<comment type="similarity">
    <text evidence="3 11">Belongs to the MnmG family.</text>
</comment>
<evidence type="ECO:0000256" key="4">
    <source>
        <dbReference type="ARBA" id="ARBA00020461"/>
    </source>
</evidence>
<evidence type="ECO:0000256" key="9">
    <source>
        <dbReference type="ARBA" id="ARBA00025948"/>
    </source>
</evidence>
<evidence type="ECO:0000313" key="13">
    <source>
        <dbReference type="EMBL" id="WWR11816.1"/>
    </source>
</evidence>
<comment type="subunit">
    <text evidence="9 11">Homodimer. Heterotetramer of two MnmE and two MnmG subunits.</text>
</comment>
<keyword evidence="8 11" id="KW-0520">NAD</keyword>
<evidence type="ECO:0000313" key="14">
    <source>
        <dbReference type="Proteomes" id="UP001360424"/>
    </source>
</evidence>
<dbReference type="SUPFAM" id="SSF51905">
    <property type="entry name" value="FAD/NAD(P)-binding domain"/>
    <property type="match status" value="1"/>
</dbReference>
<dbReference type="Proteomes" id="UP001360424">
    <property type="component" value="Chromosome"/>
</dbReference>
<keyword evidence="14" id="KW-1185">Reference proteome</keyword>
<feature type="binding site" evidence="11">
    <location>
        <begin position="273"/>
        <end position="287"/>
    </location>
    <ligand>
        <name>NAD(+)</name>
        <dbReference type="ChEBI" id="CHEBI:57540"/>
    </ligand>
</feature>
<sequence length="625" mass="70403">MYFNNKYDVIVIGGGHAGIEAASASARIGSCTLLITQSIDSLGQLSCNPAIGGIGKSQLVKEIDALGGLMALASDYSGIHFHILNSSKGPAVRSTRIQVDRILYKQSIYKLLQKQDNLSFLQEEVIELIIDKDYVVGVITSLGLSIYARSIVLTVGTFLRGKIHIGISQYFSGRFGDHSSVMLADYLRKLSFPVGRLKTGTPPRIDGRSIDYSKMKKQLGQDPVIPFSYLGHLVDRPSQIPCYITYTTTQTHDIIRENLHLSSVYSGNIKGKGPRYCPSIEDKIVRFSSKSSHQIFVEPEGLYTDEIYPNGISTSLPFVTQLKFIRTIVGFEKAFITRPGYAVEYDYFDPRGLTNFLQTKIINNLFFAGQINGTTGYEEAAAQGLIAGMNASLLAKEKELWCPGRNESYIGVLIDDLINCGVDEPYRMFTSRAEYRLILREDNADLRLMDKGRKLGLVDDIRWRNFCKKRDSINEVKLLLKSTLVNVDRYKSLFKKVNFLKKKKYFAIELLKYSGVTYGFLQSVLHDLNFPKLSDSVEEQINIDGKYFGYIERQLLDIERLYVYENIKLPVDLDYAKISGLSTEAIQRLSEIRPVTLGQAKRIFGVTSSSLFILLIYLKKIGIYK</sequence>
<dbReference type="HAMAP" id="MF_00129">
    <property type="entry name" value="MnmG_GidA"/>
    <property type="match status" value="1"/>
</dbReference>
<keyword evidence="7 11" id="KW-0274">FAD</keyword>
<dbReference type="Gene3D" id="3.50.50.60">
    <property type="entry name" value="FAD/NAD(P)-binding domain"/>
    <property type="match status" value="2"/>
</dbReference>
<feature type="binding site" evidence="11">
    <location>
        <position position="370"/>
    </location>
    <ligand>
        <name>FAD</name>
        <dbReference type="ChEBI" id="CHEBI:57692"/>
    </ligand>
</feature>
<keyword evidence="6 11" id="KW-0819">tRNA processing</keyword>
<dbReference type="EMBL" id="CP135136">
    <property type="protein sequence ID" value="WWR11816.1"/>
    <property type="molecule type" value="Genomic_DNA"/>
</dbReference>
<evidence type="ECO:0000256" key="2">
    <source>
        <dbReference type="ARBA" id="ARBA00003717"/>
    </source>
</evidence>
<dbReference type="Pfam" id="PF01134">
    <property type="entry name" value="GIDA"/>
    <property type="match status" value="1"/>
</dbReference>
<evidence type="ECO:0000256" key="1">
    <source>
        <dbReference type="ARBA" id="ARBA00001974"/>
    </source>
</evidence>
<dbReference type="Pfam" id="PF21680">
    <property type="entry name" value="GIDA_C_1st"/>
    <property type="match status" value="1"/>
</dbReference>
<dbReference type="NCBIfam" id="TIGR00136">
    <property type="entry name" value="mnmG_gidA"/>
    <property type="match status" value="1"/>
</dbReference>
<evidence type="ECO:0000256" key="8">
    <source>
        <dbReference type="ARBA" id="ARBA00023027"/>
    </source>
</evidence>
<reference evidence="13" key="1">
    <citation type="submission" date="2023-09" db="EMBL/GenBank/DDBJ databases">
        <title>Genomes of two closely related lineages of the louse Polyplax serrata with different host specificities.</title>
        <authorList>
            <person name="Martinu J."/>
            <person name="Tarabai H."/>
            <person name="Stefka J."/>
            <person name="Hypsa V."/>
        </authorList>
    </citation>
    <scope>NUCLEOTIDE SEQUENCE [LARGE SCALE GENOMIC DNA]</scope>
    <source>
        <strain evidence="13">HR10_N</strain>
    </source>
</reference>
<evidence type="ECO:0000256" key="5">
    <source>
        <dbReference type="ARBA" id="ARBA00022630"/>
    </source>
</evidence>
<evidence type="ECO:0000256" key="3">
    <source>
        <dbReference type="ARBA" id="ARBA00007653"/>
    </source>
</evidence>
<gene>
    <name evidence="11 13" type="primary">mnmG</name>
    <name evidence="11" type="synonym">gidA</name>
    <name evidence="13" type="ORF">RQL38_01445</name>
</gene>
<evidence type="ECO:0000256" key="11">
    <source>
        <dbReference type="HAMAP-Rule" id="MF_00129"/>
    </source>
</evidence>
<proteinExistence type="inferred from homology"/>
<dbReference type="PROSITE" id="PS01280">
    <property type="entry name" value="GIDA_1"/>
    <property type="match status" value="1"/>
</dbReference>
<feature type="domain" description="tRNA uridine 5-carboxymethylaminomethyl modification enzyme C-terminal subdomain" evidence="12">
    <location>
        <begin position="545"/>
        <end position="616"/>
    </location>
</feature>
<keyword evidence="11" id="KW-0963">Cytoplasm</keyword>
<dbReference type="PROSITE" id="PS01281">
    <property type="entry name" value="GIDA_2"/>
    <property type="match status" value="1"/>
</dbReference>
<dbReference type="Pfam" id="PF13932">
    <property type="entry name" value="SAM_GIDA_C"/>
    <property type="match status" value="1"/>
</dbReference>
<dbReference type="InterPro" id="IPR044920">
    <property type="entry name" value="MnmG_C_subdom_sf"/>
</dbReference>
<evidence type="ECO:0000256" key="10">
    <source>
        <dbReference type="ARBA" id="ARBA00031800"/>
    </source>
</evidence>
<evidence type="ECO:0000256" key="6">
    <source>
        <dbReference type="ARBA" id="ARBA00022694"/>
    </source>
</evidence>
<dbReference type="Gene3D" id="1.10.10.1800">
    <property type="entry name" value="tRNA uridine 5-carboxymethylaminomethyl modification enzyme MnmG/GidA"/>
    <property type="match status" value="1"/>
</dbReference>
<evidence type="ECO:0000259" key="12">
    <source>
        <dbReference type="SMART" id="SM01228"/>
    </source>
</evidence>
<dbReference type="InterPro" id="IPR020595">
    <property type="entry name" value="MnmG-rel_CS"/>
</dbReference>
<dbReference type="RefSeq" id="WP_338521262.1">
    <property type="nucleotide sequence ID" value="NZ_CP135136.1"/>
</dbReference>
<dbReference type="InterPro" id="IPR049312">
    <property type="entry name" value="GIDA_C_N"/>
</dbReference>
<dbReference type="InterPro" id="IPR002218">
    <property type="entry name" value="MnmG-rel"/>
</dbReference>
<dbReference type="Gene3D" id="1.10.150.570">
    <property type="entry name" value="GidA associated domain, C-terminal subdomain"/>
    <property type="match status" value="1"/>
</dbReference>
<dbReference type="InterPro" id="IPR026904">
    <property type="entry name" value="MnmG_C"/>
</dbReference>
<feature type="binding site" evidence="11">
    <location>
        <begin position="13"/>
        <end position="18"/>
    </location>
    <ligand>
        <name>FAD</name>
        <dbReference type="ChEBI" id="CHEBI:57692"/>
    </ligand>
</feature>
<dbReference type="PANTHER" id="PTHR11806:SF0">
    <property type="entry name" value="PROTEIN MTO1 HOMOLOG, MITOCHONDRIAL"/>
    <property type="match status" value="1"/>
</dbReference>
<comment type="subcellular location">
    <subcellularLocation>
        <location evidence="11">Cytoplasm</location>
    </subcellularLocation>
</comment>
<dbReference type="PANTHER" id="PTHR11806">
    <property type="entry name" value="GLUCOSE INHIBITED DIVISION PROTEIN A"/>
    <property type="match status" value="1"/>
</dbReference>
<comment type="function">
    <text evidence="2 11">NAD-binding protein involved in the addition of a carboxymethylaminomethyl (cmnm) group at the wobble position (U34) of certain tRNAs, forming tRNA-cmnm(5)s(2)U34.</text>
</comment>
<protein>
    <recommendedName>
        <fullName evidence="4 11">tRNA uridine 5-carboxymethylaminomethyl modification enzyme MnmG</fullName>
    </recommendedName>
    <alternativeName>
        <fullName evidence="10 11">Glucose-inhibited division protein A</fullName>
    </alternativeName>
</protein>
<dbReference type="InterPro" id="IPR040131">
    <property type="entry name" value="MnmG_N"/>
</dbReference>
<organism evidence="13 14">
    <name type="scientific">Candidatus Legionella polyplacis</name>
    <dbReference type="NCBI Taxonomy" id="2005262"/>
    <lineage>
        <taxon>Bacteria</taxon>
        <taxon>Pseudomonadati</taxon>
        <taxon>Pseudomonadota</taxon>
        <taxon>Gammaproteobacteria</taxon>
        <taxon>Legionellales</taxon>
        <taxon>Legionellaceae</taxon>
        <taxon>Legionella</taxon>
    </lineage>
</organism>
<evidence type="ECO:0000256" key="7">
    <source>
        <dbReference type="ARBA" id="ARBA00022827"/>
    </source>
</evidence>
<dbReference type="InterPro" id="IPR047001">
    <property type="entry name" value="MnmG_C_subdom"/>
</dbReference>
<feature type="binding site" evidence="11">
    <location>
        <position position="180"/>
    </location>
    <ligand>
        <name>FAD</name>
        <dbReference type="ChEBI" id="CHEBI:57692"/>
    </ligand>
</feature>
<name>A0ABZ2GZM1_9GAMM</name>
<feature type="binding site" evidence="11">
    <location>
        <position position="125"/>
    </location>
    <ligand>
        <name>FAD</name>
        <dbReference type="ChEBI" id="CHEBI:57692"/>
    </ligand>
</feature>
<dbReference type="SMART" id="SM01228">
    <property type="entry name" value="GIDA_assoc_3"/>
    <property type="match status" value="1"/>
</dbReference>
<comment type="cofactor">
    <cofactor evidence="1 11">
        <name>FAD</name>
        <dbReference type="ChEBI" id="CHEBI:57692"/>
    </cofactor>
</comment>
<accession>A0ABZ2GZM1</accession>
<dbReference type="InterPro" id="IPR004416">
    <property type="entry name" value="MnmG"/>
</dbReference>
<keyword evidence="5 11" id="KW-0285">Flavoprotein</keyword>
<dbReference type="InterPro" id="IPR036188">
    <property type="entry name" value="FAD/NAD-bd_sf"/>
</dbReference>